<dbReference type="Pfam" id="PF03031">
    <property type="entry name" value="NIF"/>
    <property type="match status" value="1"/>
</dbReference>
<feature type="compositionally biased region" description="Basic and acidic residues" evidence="1">
    <location>
        <begin position="140"/>
        <end position="149"/>
    </location>
</feature>
<protein>
    <recommendedName>
        <fullName evidence="2">FCP1 homology domain-containing protein</fullName>
    </recommendedName>
</protein>
<name>A0A4Q4TUW8_9PEZI</name>
<feature type="domain" description="FCP1 homology" evidence="2">
    <location>
        <begin position="328"/>
        <end position="486"/>
    </location>
</feature>
<feature type="compositionally biased region" description="Pro residues" evidence="1">
    <location>
        <begin position="287"/>
        <end position="302"/>
    </location>
</feature>
<dbReference type="GO" id="GO:0045944">
    <property type="term" value="P:positive regulation of transcription by RNA polymerase II"/>
    <property type="evidence" value="ECO:0007669"/>
    <property type="project" value="UniProtKB-ARBA"/>
</dbReference>
<comment type="caution">
    <text evidence="3">The sequence shown here is derived from an EMBL/GenBank/DDBJ whole genome shotgun (WGS) entry which is preliminary data.</text>
</comment>
<feature type="compositionally biased region" description="Polar residues" evidence="1">
    <location>
        <begin position="152"/>
        <end position="172"/>
    </location>
</feature>
<feature type="compositionally biased region" description="Basic and acidic residues" evidence="1">
    <location>
        <begin position="58"/>
        <end position="73"/>
    </location>
</feature>
<dbReference type="SUPFAM" id="SSF56784">
    <property type="entry name" value="HAD-like"/>
    <property type="match status" value="1"/>
</dbReference>
<proteinExistence type="predicted"/>
<feature type="compositionally biased region" description="Polar residues" evidence="1">
    <location>
        <begin position="94"/>
        <end position="107"/>
    </location>
</feature>
<dbReference type="NCBIfam" id="TIGR02251">
    <property type="entry name" value="HIF-SF_euk"/>
    <property type="match status" value="1"/>
</dbReference>
<dbReference type="GO" id="GO:1904262">
    <property type="term" value="P:negative regulation of TORC1 signaling"/>
    <property type="evidence" value="ECO:0007669"/>
    <property type="project" value="UniProtKB-ARBA"/>
</dbReference>
<evidence type="ECO:0000259" key="2">
    <source>
        <dbReference type="PROSITE" id="PS50969"/>
    </source>
</evidence>
<dbReference type="SMART" id="SM00577">
    <property type="entry name" value="CPDc"/>
    <property type="match status" value="1"/>
</dbReference>
<dbReference type="Gene3D" id="3.40.50.1000">
    <property type="entry name" value="HAD superfamily/HAD-like"/>
    <property type="match status" value="1"/>
</dbReference>
<dbReference type="FunFam" id="3.40.50.1000:FF:000043">
    <property type="entry name" value="General stress response phosphoprotein phosphatase Psr1/2"/>
    <property type="match status" value="1"/>
</dbReference>
<feature type="compositionally biased region" description="Polar residues" evidence="1">
    <location>
        <begin position="216"/>
        <end position="231"/>
    </location>
</feature>
<dbReference type="InterPro" id="IPR011948">
    <property type="entry name" value="Dullard_phosphatase"/>
</dbReference>
<gene>
    <name evidence="3" type="ORF">DL764_000536</name>
</gene>
<dbReference type="Proteomes" id="UP000293360">
    <property type="component" value="Unassembled WGS sequence"/>
</dbReference>
<dbReference type="EMBL" id="QJNU01000015">
    <property type="protein sequence ID" value="RYP10652.1"/>
    <property type="molecule type" value="Genomic_DNA"/>
</dbReference>
<dbReference type="InterPro" id="IPR036412">
    <property type="entry name" value="HAD-like_sf"/>
</dbReference>
<dbReference type="STRING" id="155417.A0A4Q4TUW8"/>
<keyword evidence="4" id="KW-1185">Reference proteome</keyword>
<dbReference type="GO" id="GO:0034198">
    <property type="term" value="P:cellular response to amino acid starvation"/>
    <property type="evidence" value="ECO:0007669"/>
    <property type="project" value="UniProtKB-ARBA"/>
</dbReference>
<accession>A0A4Q4TUW8</accession>
<dbReference type="InterPro" id="IPR050365">
    <property type="entry name" value="TIM50"/>
</dbReference>
<evidence type="ECO:0000256" key="1">
    <source>
        <dbReference type="SAM" id="MobiDB-lite"/>
    </source>
</evidence>
<organism evidence="3 4">
    <name type="scientific">Monosporascus ibericus</name>
    <dbReference type="NCBI Taxonomy" id="155417"/>
    <lineage>
        <taxon>Eukaryota</taxon>
        <taxon>Fungi</taxon>
        <taxon>Dikarya</taxon>
        <taxon>Ascomycota</taxon>
        <taxon>Pezizomycotina</taxon>
        <taxon>Sordariomycetes</taxon>
        <taxon>Xylariomycetidae</taxon>
        <taxon>Xylariales</taxon>
        <taxon>Xylariales incertae sedis</taxon>
        <taxon>Monosporascus</taxon>
    </lineage>
</organism>
<dbReference type="InterPro" id="IPR023214">
    <property type="entry name" value="HAD_sf"/>
</dbReference>
<feature type="region of interest" description="Disordered" evidence="1">
    <location>
        <begin position="1"/>
        <end position="315"/>
    </location>
</feature>
<dbReference type="PANTHER" id="PTHR12210">
    <property type="entry name" value="DULLARD PROTEIN PHOSPHATASE"/>
    <property type="match status" value="1"/>
</dbReference>
<reference evidence="3 4" key="1">
    <citation type="submission" date="2018-06" db="EMBL/GenBank/DDBJ databases">
        <title>Complete Genomes of Monosporascus.</title>
        <authorList>
            <person name="Robinson A.J."/>
            <person name="Natvig D.O."/>
        </authorList>
    </citation>
    <scope>NUCLEOTIDE SEQUENCE [LARGE SCALE GENOMIC DNA]</scope>
    <source>
        <strain evidence="3 4">CBS 110550</strain>
    </source>
</reference>
<feature type="compositionally biased region" description="Low complexity" evidence="1">
    <location>
        <begin position="39"/>
        <end position="57"/>
    </location>
</feature>
<dbReference type="GO" id="GO:0016791">
    <property type="term" value="F:phosphatase activity"/>
    <property type="evidence" value="ECO:0007669"/>
    <property type="project" value="InterPro"/>
</dbReference>
<dbReference type="CDD" id="cd07521">
    <property type="entry name" value="HAD_FCP1-like"/>
    <property type="match status" value="1"/>
</dbReference>
<evidence type="ECO:0000313" key="3">
    <source>
        <dbReference type="EMBL" id="RYP10652.1"/>
    </source>
</evidence>
<sequence>MSKGPDEKAQLEHETSKERENGGGSKRGRGLLNVPSKASSQQVQSSSATTGLSGATANEHRDSIGGHSKESKSSRLGRRRNGSVSSNRSGAGTVPTSGTSQPNSSAGPPQRRKKGGLFALLGCCGVPDNANALEGGEDPLPSHKLDRIPQRPLTSSRRTITPSEQTTTSKTQLQEKEKETQPEVQPLSGPAHEVPKPAQPTPASTGYDQDRVADTEQITTTASTPGPSITVNPPVAEQREEEQAAEAATKDEESDVDMPDADAAAAAASQPTEEPVDTADEQLSKPMAPPPPGPIPIAPAPPITQGERSIASEEGEPQKFLLPPVEPHLKGRKCLVLDLDETLVHSSFKILHQADFTIPVEIEGNYHNVYVIKRPGVDQFMKRIGELYEVVVFTASVSKYGDPLLDQLDIHKVVHHRLFRESCYNHQGNYVKDLSQVGRDLKDTIIIDNSPTSYIFHPQHAVPISSWFSDAHDNELLDLIPVLEDLAGPNVQDVSLVLDVTL</sequence>
<dbReference type="AlphaFoldDB" id="A0A4Q4TUW8"/>
<dbReference type="GO" id="GO:0009651">
    <property type="term" value="P:response to salt stress"/>
    <property type="evidence" value="ECO:0007669"/>
    <property type="project" value="UniProtKB-ARBA"/>
</dbReference>
<feature type="compositionally biased region" description="Basic and acidic residues" evidence="1">
    <location>
        <begin position="1"/>
        <end position="21"/>
    </location>
</feature>
<evidence type="ECO:0000313" key="4">
    <source>
        <dbReference type="Proteomes" id="UP000293360"/>
    </source>
</evidence>
<dbReference type="PROSITE" id="PS50969">
    <property type="entry name" value="FCP1"/>
    <property type="match status" value="1"/>
</dbReference>
<dbReference type="InterPro" id="IPR004274">
    <property type="entry name" value="FCP1_dom"/>
</dbReference>
<dbReference type="OrthoDB" id="277011at2759"/>
<feature type="compositionally biased region" description="Low complexity" evidence="1">
    <location>
        <begin position="82"/>
        <end position="92"/>
    </location>
</feature>